<dbReference type="Pfam" id="PF07282">
    <property type="entry name" value="Cas12f1-like_TNB"/>
    <property type="match status" value="1"/>
</dbReference>
<accession>A0A4Q7VYA3</accession>
<evidence type="ECO:0000256" key="2">
    <source>
        <dbReference type="ARBA" id="ARBA00022578"/>
    </source>
</evidence>
<dbReference type="EMBL" id="SHKR01000018">
    <property type="protein sequence ID" value="RZU01742.1"/>
    <property type="molecule type" value="Genomic_DNA"/>
</dbReference>
<keyword evidence="6" id="KW-0233">DNA recombination</keyword>
<dbReference type="GO" id="GO:0046872">
    <property type="term" value="F:metal ion binding"/>
    <property type="evidence" value="ECO:0007669"/>
    <property type="project" value="UniProtKB-KW"/>
</dbReference>
<name>A0A4Q7VYA3_9ACTN</name>
<evidence type="ECO:0000313" key="11">
    <source>
        <dbReference type="Proteomes" id="UP000292027"/>
    </source>
</evidence>
<evidence type="ECO:0000256" key="5">
    <source>
        <dbReference type="ARBA" id="ARBA00023125"/>
    </source>
</evidence>
<dbReference type="InterPro" id="IPR021027">
    <property type="entry name" value="Transposase_put_HTH"/>
</dbReference>
<evidence type="ECO:0000256" key="1">
    <source>
        <dbReference type="ARBA" id="ARBA00008761"/>
    </source>
</evidence>
<evidence type="ECO:0000256" key="3">
    <source>
        <dbReference type="ARBA" id="ARBA00022723"/>
    </source>
</evidence>
<keyword evidence="5" id="KW-0238">DNA-binding</keyword>
<feature type="domain" description="Cas12f1-like TNB" evidence="8">
    <location>
        <begin position="301"/>
        <end position="364"/>
    </location>
</feature>
<dbReference type="GO" id="GO:0003677">
    <property type="term" value="F:DNA binding"/>
    <property type="evidence" value="ECO:0007669"/>
    <property type="project" value="UniProtKB-KW"/>
</dbReference>
<evidence type="ECO:0000313" key="10">
    <source>
        <dbReference type="EMBL" id="RZU01742.1"/>
    </source>
</evidence>
<dbReference type="InterPro" id="IPR010095">
    <property type="entry name" value="Cas12f1-like_TNB"/>
</dbReference>
<keyword evidence="2" id="KW-0815">Transposition</keyword>
<proteinExistence type="inferred from homology"/>
<feature type="domain" description="Probable transposase IS891/IS1136/IS1341" evidence="7">
    <location>
        <begin position="166"/>
        <end position="274"/>
    </location>
</feature>
<dbReference type="RefSeq" id="WP_130449750.1">
    <property type="nucleotide sequence ID" value="NZ_SHKR01000018.1"/>
</dbReference>
<dbReference type="Pfam" id="PF12323">
    <property type="entry name" value="HTH_OrfB_IS605"/>
    <property type="match status" value="1"/>
</dbReference>
<organism evidence="10 11">
    <name type="scientific">Kribbella rubisoli</name>
    <dbReference type="NCBI Taxonomy" id="3075929"/>
    <lineage>
        <taxon>Bacteria</taxon>
        <taxon>Bacillati</taxon>
        <taxon>Actinomycetota</taxon>
        <taxon>Actinomycetes</taxon>
        <taxon>Propionibacteriales</taxon>
        <taxon>Kribbellaceae</taxon>
        <taxon>Kribbella</taxon>
    </lineage>
</organism>
<dbReference type="NCBIfam" id="NF040570">
    <property type="entry name" value="guided_TnpB"/>
    <property type="match status" value="1"/>
</dbReference>
<evidence type="ECO:0000256" key="4">
    <source>
        <dbReference type="ARBA" id="ARBA00022833"/>
    </source>
</evidence>
<dbReference type="GO" id="GO:0006310">
    <property type="term" value="P:DNA recombination"/>
    <property type="evidence" value="ECO:0007669"/>
    <property type="project" value="UniProtKB-KW"/>
</dbReference>
<dbReference type="AlphaFoldDB" id="A0A4Q7VYA3"/>
<protein>
    <submittedName>
        <fullName evidence="10">Transposase</fullName>
    </submittedName>
</protein>
<keyword evidence="11" id="KW-1185">Reference proteome</keyword>
<keyword evidence="4" id="KW-0862">Zinc</keyword>
<dbReference type="Pfam" id="PF01385">
    <property type="entry name" value="OrfB_IS605"/>
    <property type="match status" value="1"/>
</dbReference>
<comment type="similarity">
    <text evidence="1">In the C-terminal section; belongs to the transposase 35 family.</text>
</comment>
<comment type="caution">
    <text evidence="10">The sequence shown here is derived from an EMBL/GenBank/DDBJ whole genome shotgun (WGS) entry which is preliminary data.</text>
</comment>
<evidence type="ECO:0000256" key="6">
    <source>
        <dbReference type="ARBA" id="ARBA00023172"/>
    </source>
</evidence>
<feature type="domain" description="Transposase putative helix-turn-helix" evidence="9">
    <location>
        <begin position="3"/>
        <end position="36"/>
    </location>
</feature>
<sequence length="402" mass="44917">MSRYRLAPTPAQATGLLEHCRHARYVWNLGLEQRLMWRRGRPAAPGYVAQSAQLTEARAAESWLRAGSQTVQQQALRDLDQAWRNFYAGTHGRPTWRREGVHEGFRIVGPAAQRVDKLNRKWGRVLVPKVGWMKFRLTRKLPDAKSYRVTRDRAGRWHIAFAAIPSPIPAPGTGDTVGVDRGVTVSAALSTGELLSCPGLSGRERTRLKQLQRRLARSKRGSNRGAKIRAAVARWKAREADRRKNWVERTTTDLARRFDLIRVEGLKIRDMTRSARGTVERPGRKVRQKAGLNRGILANAWGQLVARLEHKAPGRVEKVNPAYTSQTCNVCGHCAPENRESQAVFRCVACRFEANADVNAAINIARKIVRNVAAGRAVNARGESAVLVSEKREPQHAPPSVA</sequence>
<gene>
    <name evidence="10" type="ORF">EV645_7838</name>
</gene>
<evidence type="ECO:0000259" key="7">
    <source>
        <dbReference type="Pfam" id="PF01385"/>
    </source>
</evidence>
<dbReference type="Proteomes" id="UP000292027">
    <property type="component" value="Unassembled WGS sequence"/>
</dbReference>
<keyword evidence="3" id="KW-0479">Metal-binding</keyword>
<dbReference type="GO" id="GO:0032196">
    <property type="term" value="P:transposition"/>
    <property type="evidence" value="ECO:0007669"/>
    <property type="project" value="UniProtKB-KW"/>
</dbReference>
<dbReference type="OrthoDB" id="6230307at2"/>
<dbReference type="InterPro" id="IPR001959">
    <property type="entry name" value="Transposase"/>
</dbReference>
<evidence type="ECO:0000259" key="8">
    <source>
        <dbReference type="Pfam" id="PF07282"/>
    </source>
</evidence>
<evidence type="ECO:0000259" key="9">
    <source>
        <dbReference type="Pfam" id="PF12323"/>
    </source>
</evidence>
<reference evidence="10 11" key="1">
    <citation type="journal article" date="2015" name="Stand. Genomic Sci.">
        <title>Genomic Encyclopedia of Bacterial and Archaeal Type Strains, Phase III: the genomes of soil and plant-associated and newly described type strains.</title>
        <authorList>
            <person name="Whitman W.B."/>
            <person name="Woyke T."/>
            <person name="Klenk H.P."/>
            <person name="Zhou Y."/>
            <person name="Lilburn T.G."/>
            <person name="Beck B.J."/>
            <person name="De Vos P."/>
            <person name="Vandamme P."/>
            <person name="Eisen J.A."/>
            <person name="Garrity G."/>
            <person name="Hugenholtz P."/>
            <person name="Kyrpides N.C."/>
        </authorList>
    </citation>
    <scope>NUCLEOTIDE SEQUENCE [LARGE SCALE GENOMIC DNA]</scope>
    <source>
        <strain evidence="10 11">VKM Ac-2540</strain>
    </source>
</reference>